<feature type="compositionally biased region" description="Low complexity" evidence="8">
    <location>
        <begin position="286"/>
        <end position="296"/>
    </location>
</feature>
<sequence>MTSPIHSYGRWDEARKMWGLVLNRSRDIARQGLSYIPDDRQDLRDMLCRWTPAFSRSLMTHLRKGEDLREELKDILRPHELDSLLMSTHRPNYCLQVLSQVVKDANAGTAATIRMDDNITAFEDCLGGCERILKTPVPLSYTRHTSRFLIIWLTMLPFTLYGSCGFATVPLCCVIAFLLLGIEEIGVSIEEPFSILALQAICDSALNNVRELQAQHDISKAKSDQYSAIELVSMAAAEAAGASATAAAAESHNGNGNGNGSRAPSPAFATAGVANGGNRFAVAPPGSNGTAASSDGAGSGGSNVWPRKGNYSSVSFRK</sequence>
<evidence type="ECO:0000256" key="7">
    <source>
        <dbReference type="ARBA" id="ARBA00023136"/>
    </source>
</evidence>
<keyword evidence="3" id="KW-1003">Cell membrane</keyword>
<reference evidence="10 11" key="1">
    <citation type="journal article" date="2013" name="BMC Genomics">
        <title>Reconstruction of the lipid metabolism for the microalga Monoraphidium neglectum from its genome sequence reveals characteristics suitable for biofuel production.</title>
        <authorList>
            <person name="Bogen C."/>
            <person name="Al-Dilaimi A."/>
            <person name="Albersmeier A."/>
            <person name="Wichmann J."/>
            <person name="Grundmann M."/>
            <person name="Rupp O."/>
            <person name="Lauersen K.J."/>
            <person name="Blifernez-Klassen O."/>
            <person name="Kalinowski J."/>
            <person name="Goesmann A."/>
            <person name="Mussgnug J.H."/>
            <person name="Kruse O."/>
        </authorList>
    </citation>
    <scope>NUCLEOTIDE SEQUENCE [LARGE SCALE GENOMIC DNA]</scope>
    <source>
        <strain evidence="10 11">SAG 48.87</strain>
    </source>
</reference>
<evidence type="ECO:0000256" key="1">
    <source>
        <dbReference type="ARBA" id="ARBA00004651"/>
    </source>
</evidence>
<evidence type="ECO:0000313" key="10">
    <source>
        <dbReference type="EMBL" id="KIY95575.1"/>
    </source>
</evidence>
<keyword evidence="11" id="KW-1185">Reference proteome</keyword>
<dbReference type="PANTHER" id="PTHR33281">
    <property type="entry name" value="UPF0187 PROTEIN YNEE"/>
    <property type="match status" value="1"/>
</dbReference>
<keyword evidence="5 9" id="KW-1133">Transmembrane helix</keyword>
<dbReference type="KEGG" id="mng:MNEG_12386"/>
<name>A0A0D2ML30_9CHLO</name>
<keyword evidence="6" id="KW-0406">Ion transport</keyword>
<keyword evidence="7 9" id="KW-0472">Membrane</keyword>
<proteinExistence type="predicted"/>
<evidence type="ECO:0000256" key="2">
    <source>
        <dbReference type="ARBA" id="ARBA00022448"/>
    </source>
</evidence>
<evidence type="ECO:0000256" key="6">
    <source>
        <dbReference type="ARBA" id="ARBA00023065"/>
    </source>
</evidence>
<accession>A0A0D2ML30</accession>
<evidence type="ECO:0000256" key="4">
    <source>
        <dbReference type="ARBA" id="ARBA00022692"/>
    </source>
</evidence>
<keyword evidence="4 9" id="KW-0812">Transmembrane</keyword>
<dbReference type="GO" id="GO:0005886">
    <property type="term" value="C:plasma membrane"/>
    <property type="evidence" value="ECO:0007669"/>
    <property type="project" value="UniProtKB-SubCell"/>
</dbReference>
<evidence type="ECO:0000256" key="3">
    <source>
        <dbReference type="ARBA" id="ARBA00022475"/>
    </source>
</evidence>
<evidence type="ECO:0000313" key="11">
    <source>
        <dbReference type="Proteomes" id="UP000054498"/>
    </source>
</evidence>
<dbReference type="GeneID" id="25729743"/>
<dbReference type="AlphaFoldDB" id="A0A0D2ML30"/>
<dbReference type="GO" id="GO:0005254">
    <property type="term" value="F:chloride channel activity"/>
    <property type="evidence" value="ECO:0007669"/>
    <property type="project" value="InterPro"/>
</dbReference>
<keyword evidence="2" id="KW-0813">Transport</keyword>
<dbReference type="Pfam" id="PF25539">
    <property type="entry name" value="Bestrophin_2"/>
    <property type="match status" value="1"/>
</dbReference>
<dbReference type="PANTHER" id="PTHR33281:SF19">
    <property type="entry name" value="VOLTAGE-DEPENDENT ANION CHANNEL-FORMING PROTEIN YNEE"/>
    <property type="match status" value="1"/>
</dbReference>
<dbReference type="OrthoDB" id="1368at2759"/>
<organism evidence="10 11">
    <name type="scientific">Monoraphidium neglectum</name>
    <dbReference type="NCBI Taxonomy" id="145388"/>
    <lineage>
        <taxon>Eukaryota</taxon>
        <taxon>Viridiplantae</taxon>
        <taxon>Chlorophyta</taxon>
        <taxon>core chlorophytes</taxon>
        <taxon>Chlorophyceae</taxon>
        <taxon>CS clade</taxon>
        <taxon>Sphaeropleales</taxon>
        <taxon>Selenastraceae</taxon>
        <taxon>Monoraphidium</taxon>
    </lineage>
</organism>
<dbReference type="InterPro" id="IPR044669">
    <property type="entry name" value="YneE/VCCN1/2-like"/>
</dbReference>
<dbReference type="Proteomes" id="UP000054498">
    <property type="component" value="Unassembled WGS sequence"/>
</dbReference>
<comment type="subcellular location">
    <subcellularLocation>
        <location evidence="1">Cell membrane</location>
        <topology evidence="1">Multi-pass membrane protein</topology>
    </subcellularLocation>
</comment>
<feature type="region of interest" description="Disordered" evidence="8">
    <location>
        <begin position="249"/>
        <end position="318"/>
    </location>
</feature>
<evidence type="ECO:0000256" key="9">
    <source>
        <dbReference type="SAM" id="Phobius"/>
    </source>
</evidence>
<dbReference type="EMBL" id="KK103438">
    <property type="protein sequence ID" value="KIY95575.1"/>
    <property type="molecule type" value="Genomic_DNA"/>
</dbReference>
<gene>
    <name evidence="10" type="ORF">MNEG_12386</name>
</gene>
<feature type="transmembrane region" description="Helical" evidence="9">
    <location>
        <begin position="149"/>
        <end position="182"/>
    </location>
</feature>
<evidence type="ECO:0000256" key="8">
    <source>
        <dbReference type="SAM" id="MobiDB-lite"/>
    </source>
</evidence>
<evidence type="ECO:0000256" key="5">
    <source>
        <dbReference type="ARBA" id="ARBA00022989"/>
    </source>
</evidence>
<dbReference type="RefSeq" id="XP_013894595.1">
    <property type="nucleotide sequence ID" value="XM_014039141.1"/>
</dbReference>
<protein>
    <submittedName>
        <fullName evidence="10">Uncharacterized protein</fullName>
    </submittedName>
</protein>